<feature type="domain" description="THIF-type NAD/FAD binding fold" evidence="1">
    <location>
        <begin position="11"/>
        <end position="172"/>
    </location>
</feature>
<dbReference type="CDD" id="cd01483">
    <property type="entry name" value="E1_enzyme_family"/>
    <property type="match status" value="1"/>
</dbReference>
<dbReference type="Proteomes" id="UP000285317">
    <property type="component" value="Chromosome"/>
</dbReference>
<dbReference type="GO" id="GO:0008641">
    <property type="term" value="F:ubiquitin-like modifier activating enzyme activity"/>
    <property type="evidence" value="ECO:0007669"/>
    <property type="project" value="InterPro"/>
</dbReference>
<name>A0A3Q9UY35_9MICO</name>
<dbReference type="InterPro" id="IPR035985">
    <property type="entry name" value="Ubiquitin-activating_enz"/>
</dbReference>
<reference evidence="2 3" key="1">
    <citation type="submission" date="2018-03" db="EMBL/GenBank/DDBJ databases">
        <title>Bacteriophage NCPPB3778 and a type I-E CRISPR drive the evolution of the US Biological Select Agent, Rathayibacter toxicus.</title>
        <authorList>
            <person name="Davis E.W.II."/>
            <person name="Tabima J.F."/>
            <person name="Weisberg A.J."/>
            <person name="Dantas Lopes L."/>
            <person name="Wiseman M.S."/>
            <person name="Wiseman M.S."/>
            <person name="Pupko T."/>
            <person name="Belcher M.S."/>
            <person name="Sechler A.J."/>
            <person name="Tancos M.A."/>
            <person name="Schroeder B.K."/>
            <person name="Murray T.D."/>
            <person name="Luster D.G."/>
            <person name="Schneider W.L."/>
            <person name="Rogers E."/>
            <person name="Andreote F.D."/>
            <person name="Grunwald N.J."/>
            <person name="Putnam M.L."/>
            <person name="Chang J.H."/>
        </authorList>
    </citation>
    <scope>NUCLEOTIDE SEQUENCE [LARGE SCALE GENOMIC DNA]</scope>
    <source>
        <strain evidence="2 3">DSM 15932</strain>
    </source>
</reference>
<dbReference type="RefSeq" id="WP_127887252.1">
    <property type="nucleotide sequence ID" value="NZ_CP028137.1"/>
</dbReference>
<evidence type="ECO:0000313" key="2">
    <source>
        <dbReference type="EMBL" id="AZZ52556.1"/>
    </source>
</evidence>
<dbReference type="KEGG" id="rfs:C1I64_11215"/>
<dbReference type="AlphaFoldDB" id="A0A3Q9UY35"/>
<dbReference type="InterPro" id="IPR045886">
    <property type="entry name" value="ThiF/MoeB/HesA"/>
</dbReference>
<evidence type="ECO:0000313" key="3">
    <source>
        <dbReference type="Proteomes" id="UP000285317"/>
    </source>
</evidence>
<sequence length="309" mass="32853">MSTDVTAPRFARNLGFWSEAEQKALCSARIALAGVGGDGFQLGLKLAQMGVRSFAVADPEVFEPENANRVPGATLAAVGRNKAEVFRESVLALDADATVDVFPAGVLPETALGFARGADLVVDETEVTTPEVGVLLARTARALDLPVLWVMNVGWAAQATSFHPRSRHTVERMLGFTEDLPLEEIARRPAVLGRTLPVIPPYTDLRVLRAVTAAAPAPLPSIAPGVDAASALGSAQAFLHLTATVGNRRPSPTWAPAFAHVDVYGRTAGTVRRPRLSAVLTLARAAARDALALNPRVQYSDEDRERRAV</sequence>
<organism evidence="2 3">
    <name type="scientific">Rathayibacter festucae DSM 15932</name>
    <dbReference type="NCBI Taxonomy" id="1328866"/>
    <lineage>
        <taxon>Bacteria</taxon>
        <taxon>Bacillati</taxon>
        <taxon>Actinomycetota</taxon>
        <taxon>Actinomycetes</taxon>
        <taxon>Micrococcales</taxon>
        <taxon>Microbacteriaceae</taxon>
        <taxon>Rathayibacter</taxon>
    </lineage>
</organism>
<dbReference type="Gene3D" id="3.40.50.720">
    <property type="entry name" value="NAD(P)-binding Rossmann-like Domain"/>
    <property type="match status" value="1"/>
</dbReference>
<evidence type="ECO:0000259" key="1">
    <source>
        <dbReference type="Pfam" id="PF00899"/>
    </source>
</evidence>
<proteinExistence type="predicted"/>
<dbReference type="GO" id="GO:0061503">
    <property type="term" value="F:tRNA threonylcarbamoyladenosine dehydratase"/>
    <property type="evidence" value="ECO:0007669"/>
    <property type="project" value="TreeGrafter"/>
</dbReference>
<dbReference type="EMBL" id="CP028137">
    <property type="protein sequence ID" value="AZZ52556.1"/>
    <property type="molecule type" value="Genomic_DNA"/>
</dbReference>
<dbReference type="PANTHER" id="PTHR43267:SF1">
    <property type="entry name" value="TRNA THREONYLCARBAMOYLADENOSINE DEHYDRATASE"/>
    <property type="match status" value="1"/>
</dbReference>
<dbReference type="Pfam" id="PF00899">
    <property type="entry name" value="ThiF"/>
    <property type="match status" value="1"/>
</dbReference>
<dbReference type="InterPro" id="IPR000594">
    <property type="entry name" value="ThiF_NAD_FAD-bd"/>
</dbReference>
<dbReference type="GO" id="GO:0061504">
    <property type="term" value="P:cyclic threonylcarbamoyladenosine biosynthetic process"/>
    <property type="evidence" value="ECO:0007669"/>
    <property type="project" value="TreeGrafter"/>
</dbReference>
<dbReference type="SUPFAM" id="SSF69572">
    <property type="entry name" value="Activating enzymes of the ubiquitin-like proteins"/>
    <property type="match status" value="1"/>
</dbReference>
<accession>A0A3Q9UY35</accession>
<protein>
    <recommendedName>
        <fullName evidence="1">THIF-type NAD/FAD binding fold domain-containing protein</fullName>
    </recommendedName>
</protein>
<gene>
    <name evidence="2" type="ORF">C1I64_11215</name>
</gene>
<dbReference type="PANTHER" id="PTHR43267">
    <property type="entry name" value="TRNA THREONYLCARBAMOYLADENOSINE DEHYDRATASE"/>
    <property type="match status" value="1"/>
</dbReference>